<evidence type="ECO:0000256" key="3">
    <source>
        <dbReference type="SAM" id="SignalP"/>
    </source>
</evidence>
<evidence type="ECO:0000256" key="1">
    <source>
        <dbReference type="SAM" id="MobiDB-lite"/>
    </source>
</evidence>
<feature type="transmembrane region" description="Helical" evidence="2">
    <location>
        <begin position="74"/>
        <end position="98"/>
    </location>
</feature>
<evidence type="ECO:0000313" key="4">
    <source>
        <dbReference type="EMBL" id="CAK0809002.1"/>
    </source>
</evidence>
<feature type="region of interest" description="Disordered" evidence="1">
    <location>
        <begin position="228"/>
        <end position="258"/>
    </location>
</feature>
<protein>
    <submittedName>
        <fullName evidence="4">Uncharacterized protein</fullName>
    </submittedName>
</protein>
<keyword evidence="2" id="KW-0472">Membrane</keyword>
<sequence length="258" mass="28040">MRAAMIRLVAFFALGRAAADECPWHGCNNADYNDCTYKCKSCDALHTYYPHSYDSYGDCVHETCKWDDDYWEDWYASMIIGTIIGVIISTITLVLASCPVCCGVMKDKPLKAFACVLALITIPLYFLPYIAAKQTTVGLVEDICGGCSGGCTQEEKTELEDTIDGYSIFIAYTFGYGFAVLILAGITHCLTCCICCPCCGPLTTTPQGLGNVKYAIMQARAAYSRKEQAHARPAVLRRAAARRDGPGAGTASRKRSCG</sequence>
<comment type="caution">
    <text evidence="4">The sequence shown here is derived from an EMBL/GenBank/DDBJ whole genome shotgun (WGS) entry which is preliminary data.</text>
</comment>
<dbReference type="Proteomes" id="UP001189429">
    <property type="component" value="Unassembled WGS sequence"/>
</dbReference>
<reference evidence="4" key="1">
    <citation type="submission" date="2023-10" db="EMBL/GenBank/DDBJ databases">
        <authorList>
            <person name="Chen Y."/>
            <person name="Shah S."/>
            <person name="Dougan E. K."/>
            <person name="Thang M."/>
            <person name="Chan C."/>
        </authorList>
    </citation>
    <scope>NUCLEOTIDE SEQUENCE [LARGE SCALE GENOMIC DNA]</scope>
</reference>
<evidence type="ECO:0000256" key="2">
    <source>
        <dbReference type="SAM" id="Phobius"/>
    </source>
</evidence>
<keyword evidence="5" id="KW-1185">Reference proteome</keyword>
<proteinExistence type="predicted"/>
<accession>A0ABN9QS15</accession>
<keyword evidence="2" id="KW-0812">Transmembrane</keyword>
<dbReference type="EMBL" id="CAUYUJ010004302">
    <property type="protein sequence ID" value="CAK0809002.1"/>
    <property type="molecule type" value="Genomic_DNA"/>
</dbReference>
<name>A0ABN9QS15_9DINO</name>
<organism evidence="4 5">
    <name type="scientific">Prorocentrum cordatum</name>
    <dbReference type="NCBI Taxonomy" id="2364126"/>
    <lineage>
        <taxon>Eukaryota</taxon>
        <taxon>Sar</taxon>
        <taxon>Alveolata</taxon>
        <taxon>Dinophyceae</taxon>
        <taxon>Prorocentrales</taxon>
        <taxon>Prorocentraceae</taxon>
        <taxon>Prorocentrum</taxon>
    </lineage>
</organism>
<gene>
    <name evidence="4" type="ORF">PCOR1329_LOCUS14394</name>
</gene>
<feature type="chain" id="PRO_5045432408" evidence="3">
    <location>
        <begin position="20"/>
        <end position="258"/>
    </location>
</feature>
<evidence type="ECO:0000313" key="5">
    <source>
        <dbReference type="Proteomes" id="UP001189429"/>
    </source>
</evidence>
<feature type="transmembrane region" description="Helical" evidence="2">
    <location>
        <begin position="110"/>
        <end position="131"/>
    </location>
</feature>
<keyword evidence="2" id="KW-1133">Transmembrane helix</keyword>
<feature type="transmembrane region" description="Helical" evidence="2">
    <location>
        <begin position="166"/>
        <end position="184"/>
    </location>
</feature>
<keyword evidence="3" id="KW-0732">Signal</keyword>
<feature type="signal peptide" evidence="3">
    <location>
        <begin position="1"/>
        <end position="19"/>
    </location>
</feature>